<accession>A0A4R2T2J6</accession>
<dbReference type="Proteomes" id="UP000295504">
    <property type="component" value="Unassembled WGS sequence"/>
</dbReference>
<protein>
    <recommendedName>
        <fullName evidence="4">Cytochrome b561 domain-containing protein</fullName>
    </recommendedName>
</protein>
<dbReference type="RefSeq" id="WP_132849751.1">
    <property type="nucleotide sequence ID" value="NZ_SLYC01000065.1"/>
</dbReference>
<name>A0A4R2T2J6_9FIRM</name>
<sequence>MITTVGWINLWLIFIMGSIYPIKHNYMKKYKKEGKEKAKTLGQLYQFTRKAHPVTGFIILLLGVYHGSQAYSLYVLHTGTVLLYSIFIMAITALVGQKFRAFQKHWRVVHRGIGILVFLSAVLHVFLRNII</sequence>
<gene>
    <name evidence="2" type="ORF">EDD79_10659</name>
</gene>
<feature type="transmembrane region" description="Helical" evidence="1">
    <location>
        <begin position="74"/>
        <end position="96"/>
    </location>
</feature>
<keyword evidence="1" id="KW-0812">Transmembrane</keyword>
<feature type="transmembrane region" description="Helical" evidence="1">
    <location>
        <begin position="108"/>
        <end position="127"/>
    </location>
</feature>
<evidence type="ECO:0008006" key="4">
    <source>
        <dbReference type="Google" id="ProtNLM"/>
    </source>
</evidence>
<proteinExistence type="predicted"/>
<keyword evidence="1" id="KW-0472">Membrane</keyword>
<keyword evidence="1" id="KW-1133">Transmembrane helix</keyword>
<organism evidence="2 3">
    <name type="scientific">Serpentinicella alkaliphila</name>
    <dbReference type="NCBI Taxonomy" id="1734049"/>
    <lineage>
        <taxon>Bacteria</taxon>
        <taxon>Bacillati</taxon>
        <taxon>Bacillota</taxon>
        <taxon>Clostridia</taxon>
        <taxon>Peptostreptococcales</taxon>
        <taxon>Natronincolaceae</taxon>
        <taxon>Serpentinicella</taxon>
    </lineage>
</organism>
<dbReference type="OrthoDB" id="1956956at2"/>
<evidence type="ECO:0000313" key="3">
    <source>
        <dbReference type="Proteomes" id="UP000295504"/>
    </source>
</evidence>
<feature type="transmembrane region" description="Helical" evidence="1">
    <location>
        <begin position="6"/>
        <end position="22"/>
    </location>
</feature>
<reference evidence="2 3" key="1">
    <citation type="submission" date="2019-03" db="EMBL/GenBank/DDBJ databases">
        <title>Genomic Encyclopedia of Type Strains, Phase IV (KMG-IV): sequencing the most valuable type-strain genomes for metagenomic binning, comparative biology and taxonomic classification.</title>
        <authorList>
            <person name="Goeker M."/>
        </authorList>
    </citation>
    <scope>NUCLEOTIDE SEQUENCE [LARGE SCALE GENOMIC DNA]</scope>
    <source>
        <strain evidence="2 3">DSM 100013</strain>
    </source>
</reference>
<keyword evidence="3" id="KW-1185">Reference proteome</keyword>
<evidence type="ECO:0000313" key="2">
    <source>
        <dbReference type="EMBL" id="TCP95044.1"/>
    </source>
</evidence>
<comment type="caution">
    <text evidence="2">The sequence shown here is derived from an EMBL/GenBank/DDBJ whole genome shotgun (WGS) entry which is preliminary data.</text>
</comment>
<dbReference type="AlphaFoldDB" id="A0A4R2T2J6"/>
<evidence type="ECO:0000256" key="1">
    <source>
        <dbReference type="SAM" id="Phobius"/>
    </source>
</evidence>
<dbReference type="EMBL" id="SLYC01000065">
    <property type="protein sequence ID" value="TCP95044.1"/>
    <property type="molecule type" value="Genomic_DNA"/>
</dbReference>